<dbReference type="GO" id="GO:0005525">
    <property type="term" value="F:GTP binding"/>
    <property type="evidence" value="ECO:0007669"/>
    <property type="project" value="UniProtKB-KW"/>
</dbReference>
<evidence type="ECO:0000256" key="9">
    <source>
        <dbReference type="ARBA" id="ARBA00023289"/>
    </source>
</evidence>
<keyword evidence="8" id="KW-0449">Lipoprotein</keyword>
<dbReference type="SMART" id="SM00174">
    <property type="entry name" value="RHO"/>
    <property type="match status" value="1"/>
</dbReference>
<dbReference type="SMART" id="SM00175">
    <property type="entry name" value="RAB"/>
    <property type="match status" value="1"/>
</dbReference>
<organism evidence="11 12">
    <name type="scientific">Hyaloscypha bicolor E</name>
    <dbReference type="NCBI Taxonomy" id="1095630"/>
    <lineage>
        <taxon>Eukaryota</taxon>
        <taxon>Fungi</taxon>
        <taxon>Dikarya</taxon>
        <taxon>Ascomycota</taxon>
        <taxon>Pezizomycotina</taxon>
        <taxon>Leotiomycetes</taxon>
        <taxon>Helotiales</taxon>
        <taxon>Hyaloscyphaceae</taxon>
        <taxon>Hyaloscypha</taxon>
        <taxon>Hyaloscypha bicolor</taxon>
    </lineage>
</organism>
<dbReference type="PROSITE" id="PS51419">
    <property type="entry name" value="RAB"/>
    <property type="match status" value="1"/>
</dbReference>
<dbReference type="NCBIfam" id="TIGR00231">
    <property type="entry name" value="small_GTP"/>
    <property type="match status" value="1"/>
</dbReference>
<accession>A0A2J6TIS1</accession>
<keyword evidence="5" id="KW-0547">Nucleotide-binding</keyword>
<dbReference type="Proteomes" id="UP000235371">
    <property type="component" value="Unassembled WGS sequence"/>
</dbReference>
<dbReference type="Pfam" id="PF00071">
    <property type="entry name" value="Ras"/>
    <property type="match status" value="1"/>
</dbReference>
<dbReference type="InterPro" id="IPR005225">
    <property type="entry name" value="Small_GTP-bd"/>
</dbReference>
<dbReference type="Gene3D" id="3.40.50.300">
    <property type="entry name" value="P-loop containing nucleotide triphosphate hydrolases"/>
    <property type="match status" value="1"/>
</dbReference>
<keyword evidence="9" id="KW-0636">Prenylation</keyword>
<proteinExistence type="inferred from homology"/>
<evidence type="ECO:0000256" key="4">
    <source>
        <dbReference type="ARBA" id="ARBA00022481"/>
    </source>
</evidence>
<keyword evidence="4" id="KW-0488">Methylation</keyword>
<dbReference type="GO" id="GO:0003924">
    <property type="term" value="F:GTPase activity"/>
    <property type="evidence" value="ECO:0007669"/>
    <property type="project" value="InterPro"/>
</dbReference>
<dbReference type="InParanoid" id="A0A2J6TIS1"/>
<dbReference type="AlphaFoldDB" id="A0A2J6TIS1"/>
<dbReference type="OrthoDB" id="5976022at2759"/>
<evidence type="ECO:0000313" key="11">
    <source>
        <dbReference type="EMBL" id="PMD62914.1"/>
    </source>
</evidence>
<keyword evidence="6" id="KW-0342">GTP-binding</keyword>
<dbReference type="SMART" id="SM00173">
    <property type="entry name" value="RAS"/>
    <property type="match status" value="1"/>
</dbReference>
<dbReference type="PROSITE" id="PS51420">
    <property type="entry name" value="RHO"/>
    <property type="match status" value="1"/>
</dbReference>
<evidence type="ECO:0000256" key="7">
    <source>
        <dbReference type="ARBA" id="ARBA00023136"/>
    </source>
</evidence>
<name>A0A2J6TIS1_9HELO</name>
<feature type="region of interest" description="Disordered" evidence="10">
    <location>
        <begin position="189"/>
        <end position="208"/>
    </location>
</feature>
<evidence type="ECO:0000256" key="10">
    <source>
        <dbReference type="SAM" id="MobiDB-lite"/>
    </source>
</evidence>
<dbReference type="SUPFAM" id="SSF52540">
    <property type="entry name" value="P-loop containing nucleoside triphosphate hydrolases"/>
    <property type="match status" value="1"/>
</dbReference>
<dbReference type="GeneID" id="36593815"/>
<dbReference type="PRINTS" id="PR00449">
    <property type="entry name" value="RASTRNSFRMNG"/>
</dbReference>
<dbReference type="STRING" id="1095630.A0A2J6TIS1"/>
<evidence type="ECO:0000313" key="12">
    <source>
        <dbReference type="Proteomes" id="UP000235371"/>
    </source>
</evidence>
<dbReference type="FunFam" id="3.40.50.300:FF:000080">
    <property type="entry name" value="Ras-like GTPase Ras1"/>
    <property type="match status" value="1"/>
</dbReference>
<dbReference type="InterPro" id="IPR001806">
    <property type="entry name" value="Small_GTPase"/>
</dbReference>
<evidence type="ECO:0000256" key="3">
    <source>
        <dbReference type="ARBA" id="ARBA00022475"/>
    </source>
</evidence>
<evidence type="ECO:0000256" key="1">
    <source>
        <dbReference type="ARBA" id="ARBA00004193"/>
    </source>
</evidence>
<evidence type="ECO:0000256" key="8">
    <source>
        <dbReference type="ARBA" id="ARBA00023288"/>
    </source>
</evidence>
<dbReference type="PANTHER" id="PTHR24070">
    <property type="entry name" value="RAS, DI-RAS, AND RHEB FAMILY MEMBERS OF SMALL GTPASE SUPERFAMILY"/>
    <property type="match status" value="1"/>
</dbReference>
<reference evidence="11 12" key="1">
    <citation type="submission" date="2016-04" db="EMBL/GenBank/DDBJ databases">
        <title>A degradative enzymes factory behind the ericoid mycorrhizal symbiosis.</title>
        <authorList>
            <consortium name="DOE Joint Genome Institute"/>
            <person name="Martino E."/>
            <person name="Morin E."/>
            <person name="Grelet G."/>
            <person name="Kuo A."/>
            <person name="Kohler A."/>
            <person name="Daghino S."/>
            <person name="Barry K."/>
            <person name="Choi C."/>
            <person name="Cichocki N."/>
            <person name="Clum A."/>
            <person name="Copeland A."/>
            <person name="Hainaut M."/>
            <person name="Haridas S."/>
            <person name="Labutti K."/>
            <person name="Lindquist E."/>
            <person name="Lipzen A."/>
            <person name="Khouja H.-R."/>
            <person name="Murat C."/>
            <person name="Ohm R."/>
            <person name="Olson A."/>
            <person name="Spatafora J."/>
            <person name="Veneault-Fourrey C."/>
            <person name="Henrissat B."/>
            <person name="Grigoriev I."/>
            <person name="Martin F."/>
            <person name="Perotto S."/>
        </authorList>
    </citation>
    <scope>NUCLEOTIDE SEQUENCE [LARGE SCALE GENOMIC DNA]</scope>
    <source>
        <strain evidence="11 12">E</strain>
    </source>
</reference>
<evidence type="ECO:0000256" key="2">
    <source>
        <dbReference type="ARBA" id="ARBA00008344"/>
    </source>
</evidence>
<evidence type="ECO:0000256" key="6">
    <source>
        <dbReference type="ARBA" id="ARBA00023134"/>
    </source>
</evidence>
<keyword evidence="12" id="KW-1185">Reference proteome</keyword>
<dbReference type="EMBL" id="KZ613783">
    <property type="protein sequence ID" value="PMD62914.1"/>
    <property type="molecule type" value="Genomic_DNA"/>
</dbReference>
<dbReference type="GO" id="GO:0007165">
    <property type="term" value="P:signal transduction"/>
    <property type="evidence" value="ECO:0007669"/>
    <property type="project" value="InterPro"/>
</dbReference>
<dbReference type="FunCoup" id="A0A2J6TIS1">
    <property type="interactions" value="523"/>
</dbReference>
<dbReference type="InterPro" id="IPR020849">
    <property type="entry name" value="Small_GTPase_Ras-type"/>
</dbReference>
<comment type="subcellular location">
    <subcellularLocation>
        <location evidence="1">Cell membrane</location>
        <topology evidence="1">Lipid-anchor</topology>
    </subcellularLocation>
</comment>
<sequence>MASKFLREYKLVVVGGGGVGKSCLTIQLIQSHFVDEYDPTIEDTYRKQCVIDEEVALLDVLDTAGQEEYAAMREQYMRTGEGFLLVYSITDRQSFEEILTFEQQILSVKDKDYFPIIVVGNKCDLEGERVVSRQEGEARAHSFGCKFIETSAKCRINVDNAFYDMVREIRRFNKELSRIILDTRLGYPRNSSERKRQSSLRRVRDSLG</sequence>
<feature type="compositionally biased region" description="Basic and acidic residues" evidence="10">
    <location>
        <begin position="191"/>
        <end position="208"/>
    </location>
</feature>
<gene>
    <name evidence="11" type="ORF">K444DRAFT_651793</name>
</gene>
<dbReference type="GO" id="GO:0005886">
    <property type="term" value="C:plasma membrane"/>
    <property type="evidence" value="ECO:0007669"/>
    <property type="project" value="UniProtKB-SubCell"/>
</dbReference>
<dbReference type="InterPro" id="IPR027417">
    <property type="entry name" value="P-loop_NTPase"/>
</dbReference>
<comment type="similarity">
    <text evidence="2">Belongs to the small GTPase superfamily. Ras family.</text>
</comment>
<protein>
    <submittedName>
        <fullName evidence="11">Ras-like protein</fullName>
    </submittedName>
</protein>
<keyword evidence="3" id="KW-1003">Cell membrane</keyword>
<keyword evidence="7" id="KW-0472">Membrane</keyword>
<dbReference type="PROSITE" id="PS51421">
    <property type="entry name" value="RAS"/>
    <property type="match status" value="1"/>
</dbReference>
<dbReference type="RefSeq" id="XP_024739818.1">
    <property type="nucleotide sequence ID" value="XM_024885738.1"/>
</dbReference>
<evidence type="ECO:0000256" key="5">
    <source>
        <dbReference type="ARBA" id="ARBA00022741"/>
    </source>
</evidence>